<feature type="domain" description="Ribbon-helix-helix protein CopG" evidence="1">
    <location>
        <begin position="7"/>
        <end position="42"/>
    </location>
</feature>
<name>A0A1T4JLF4_9HYPH</name>
<protein>
    <submittedName>
        <fullName evidence="2">Ribbon-helix-helix protein, copG family</fullName>
    </submittedName>
</protein>
<dbReference type="InterPro" id="IPR002145">
    <property type="entry name" value="CopG"/>
</dbReference>
<dbReference type="AlphaFoldDB" id="A0A1T4JLF4"/>
<dbReference type="EMBL" id="FUWJ01000001">
    <property type="protein sequence ID" value="SJZ31005.1"/>
    <property type="molecule type" value="Genomic_DNA"/>
</dbReference>
<reference evidence="3" key="1">
    <citation type="submission" date="2017-02" db="EMBL/GenBank/DDBJ databases">
        <authorList>
            <person name="Varghese N."/>
            <person name="Submissions S."/>
        </authorList>
    </citation>
    <scope>NUCLEOTIDE SEQUENCE [LARGE SCALE GENOMIC DNA]</scope>
    <source>
        <strain evidence="3">ATCC 27094</strain>
    </source>
</reference>
<accession>A0A1T4JLF4</accession>
<dbReference type="OrthoDB" id="9803941at2"/>
<sequence length="137" mass="15438">MKRRHEFYLDADVSEQLNALAAKPGASKTAIMSDALRAYLERRGANELDQRFRARLDRLSMQLGRIERDQQVIAEMLALFVRFQLTVTAPIPEADRAARALGQARYESFIQQVSRRLAGGVGTIEDVLHQRPSESAP</sequence>
<gene>
    <name evidence="2" type="ORF">SAMN02745126_00114</name>
</gene>
<evidence type="ECO:0000259" key="1">
    <source>
        <dbReference type="Pfam" id="PF01402"/>
    </source>
</evidence>
<proteinExistence type="predicted"/>
<evidence type="ECO:0000313" key="3">
    <source>
        <dbReference type="Proteomes" id="UP000190092"/>
    </source>
</evidence>
<keyword evidence="3" id="KW-1185">Reference proteome</keyword>
<dbReference type="RefSeq" id="WP_085931893.1">
    <property type="nucleotide sequence ID" value="NZ_FUWJ01000001.1"/>
</dbReference>
<dbReference type="GO" id="GO:0006355">
    <property type="term" value="P:regulation of DNA-templated transcription"/>
    <property type="evidence" value="ECO:0007669"/>
    <property type="project" value="InterPro"/>
</dbReference>
<dbReference type="Pfam" id="PF01402">
    <property type="entry name" value="RHH_1"/>
    <property type="match status" value="1"/>
</dbReference>
<dbReference type="Proteomes" id="UP000190092">
    <property type="component" value="Unassembled WGS sequence"/>
</dbReference>
<dbReference type="CDD" id="cd21631">
    <property type="entry name" value="RHH_CopG_NikR-like"/>
    <property type="match status" value="1"/>
</dbReference>
<evidence type="ECO:0000313" key="2">
    <source>
        <dbReference type="EMBL" id="SJZ31005.1"/>
    </source>
</evidence>
<organism evidence="2 3">
    <name type="scientific">Enhydrobacter aerosaccus</name>
    <dbReference type="NCBI Taxonomy" id="225324"/>
    <lineage>
        <taxon>Bacteria</taxon>
        <taxon>Pseudomonadati</taxon>
        <taxon>Pseudomonadota</taxon>
        <taxon>Alphaproteobacteria</taxon>
        <taxon>Hyphomicrobiales</taxon>
        <taxon>Enhydrobacter</taxon>
    </lineage>
</organism>
<dbReference type="STRING" id="225324.SAMN02745126_00114"/>